<sequence length="785" mass="88723">MTSRFTGGTVEINNPSPTSGSRFLTLPKVLGVLVGIFAVTTIIFATFYAIEKNKSPIIETPTTFVTTTPITITVTTTPITTTVTTPTITTTVTTTPAATQDLCLTPYCIKAADYLIESIDESVEPCEDFFNFVCGTWIKNTRIPDDAGAQQTFNMLTHDLDYNIVDLLSSSPSSEIVEAVAVVNARQLYKSCINETAIEADGVDPILSLVNSEFGGWPILVGPLWDPSMFNLTNLLIALRKYNNNMFFRVVTSTDEKNSTSYDIEMGQGDLGLGQKQYYMSETPVTIAYRQFMTDVAKALTNDISMIAQDVTDIFEFEKTIAQYHWTVAEQHARDNETIRTTVDDLSTILNTTFDFNEYITRAYMLGNVTLFGTDIVSISELDFLRNVSLLVEQTQPRIVQNYVIWRFMMNRVANLPQHLRILRERFIRVIGGTTAEPPRTITCGNFVNGNMGFAVSKLYIKKYFDETARSESLEMINNIRSAFIGMVNQSTWMDMTSQSRAIEKALAIDQKIGYPDYLASDNNTKLDEDYAEFNFDTSYINNVLKLLQIKAKENFRVLREPVDKKAWGEAPPSIVNAFYEPSKNQITFPAGILQKPFFDKNAPKYLNYGGIGVVIGHEITHGFDDMGRQFDKEGNRIPWWTDETIEKFKERKTCIVNQYSNYTVAQINMTAKGDQTQGEDIADNGGLREAYFAYEKWAEKNVNNDKRLPGLQKYSPEQMFFINYAHTWCIKMTDQYALSRVLTDVHSLGQFRAIGPTSNFDQFDRAFGCTPGQSNSRKDKCIVW</sequence>
<reference evidence="10" key="1">
    <citation type="submission" date="2021-02" db="EMBL/GenBank/DDBJ databases">
        <authorList>
            <person name="Nowell W R."/>
        </authorList>
    </citation>
    <scope>NUCLEOTIDE SEQUENCE</scope>
</reference>
<organism evidence="10 11">
    <name type="scientific">Adineta steineri</name>
    <dbReference type="NCBI Taxonomy" id="433720"/>
    <lineage>
        <taxon>Eukaryota</taxon>
        <taxon>Metazoa</taxon>
        <taxon>Spiralia</taxon>
        <taxon>Gnathifera</taxon>
        <taxon>Rotifera</taxon>
        <taxon>Eurotatoria</taxon>
        <taxon>Bdelloidea</taxon>
        <taxon>Adinetida</taxon>
        <taxon>Adinetidae</taxon>
        <taxon>Adineta</taxon>
    </lineage>
</organism>
<keyword evidence="2" id="KW-0645">Protease</keyword>
<evidence type="ECO:0000256" key="2">
    <source>
        <dbReference type="ARBA" id="ARBA00022670"/>
    </source>
</evidence>
<dbReference type="InterPro" id="IPR000718">
    <property type="entry name" value="Peptidase_M13"/>
</dbReference>
<evidence type="ECO:0000256" key="3">
    <source>
        <dbReference type="ARBA" id="ARBA00022723"/>
    </source>
</evidence>
<evidence type="ECO:0000313" key="11">
    <source>
        <dbReference type="Proteomes" id="UP000663845"/>
    </source>
</evidence>
<dbReference type="InterPro" id="IPR018497">
    <property type="entry name" value="Peptidase_M13_C"/>
</dbReference>
<dbReference type="GO" id="GO:0004222">
    <property type="term" value="F:metalloendopeptidase activity"/>
    <property type="evidence" value="ECO:0007669"/>
    <property type="project" value="InterPro"/>
</dbReference>
<name>A0A813TWC1_9BILA</name>
<dbReference type="AlphaFoldDB" id="A0A813TWC1"/>
<evidence type="ECO:0000256" key="4">
    <source>
        <dbReference type="ARBA" id="ARBA00022801"/>
    </source>
</evidence>
<dbReference type="Proteomes" id="UP000663845">
    <property type="component" value="Unassembled WGS sequence"/>
</dbReference>
<evidence type="ECO:0000259" key="8">
    <source>
        <dbReference type="Pfam" id="PF01431"/>
    </source>
</evidence>
<keyword evidence="4" id="KW-0378">Hydrolase</keyword>
<dbReference type="PANTHER" id="PTHR11733:SF133">
    <property type="entry name" value="PHOSPHATE-REGULATING NEUTRAL ENDOPEPTIDASE PHEX"/>
    <property type="match status" value="1"/>
</dbReference>
<dbReference type="SUPFAM" id="SSF55486">
    <property type="entry name" value="Metalloproteases ('zincins'), catalytic domain"/>
    <property type="match status" value="1"/>
</dbReference>
<proteinExistence type="predicted"/>
<comment type="cofactor">
    <cofactor evidence="1">
        <name>Zn(2+)</name>
        <dbReference type="ChEBI" id="CHEBI:29105"/>
    </cofactor>
</comment>
<feature type="domain" description="Peptidase M13 N-terminal" evidence="9">
    <location>
        <begin position="125"/>
        <end position="516"/>
    </location>
</feature>
<keyword evidence="7" id="KW-0472">Membrane</keyword>
<dbReference type="InterPro" id="IPR008753">
    <property type="entry name" value="Peptidase_M13_N"/>
</dbReference>
<keyword evidence="3" id="KW-0479">Metal-binding</keyword>
<feature type="transmembrane region" description="Helical" evidence="7">
    <location>
        <begin position="29"/>
        <end position="50"/>
    </location>
</feature>
<keyword evidence="7" id="KW-1133">Transmembrane helix</keyword>
<keyword evidence="5" id="KW-0862">Zinc</keyword>
<dbReference type="EMBL" id="CAJNOG010000036">
    <property type="protein sequence ID" value="CAF0814907.1"/>
    <property type="molecule type" value="Genomic_DNA"/>
</dbReference>
<keyword evidence="6" id="KW-0482">Metalloprotease</keyword>
<evidence type="ECO:0000313" key="10">
    <source>
        <dbReference type="EMBL" id="CAF0814907.1"/>
    </source>
</evidence>
<dbReference type="GO" id="GO:0016485">
    <property type="term" value="P:protein processing"/>
    <property type="evidence" value="ECO:0007669"/>
    <property type="project" value="TreeGrafter"/>
</dbReference>
<accession>A0A813TWC1</accession>
<gene>
    <name evidence="10" type="ORF">JYZ213_LOCUS5984</name>
</gene>
<evidence type="ECO:0000256" key="1">
    <source>
        <dbReference type="ARBA" id="ARBA00001947"/>
    </source>
</evidence>
<evidence type="ECO:0000256" key="7">
    <source>
        <dbReference type="SAM" id="Phobius"/>
    </source>
</evidence>
<dbReference type="Pfam" id="PF05649">
    <property type="entry name" value="Peptidase_M13_N"/>
    <property type="match status" value="1"/>
</dbReference>
<feature type="domain" description="Peptidase M13 C-terminal" evidence="8">
    <location>
        <begin position="577"/>
        <end position="782"/>
    </location>
</feature>
<dbReference type="CDD" id="cd08662">
    <property type="entry name" value="M13"/>
    <property type="match status" value="1"/>
</dbReference>
<dbReference type="Gene3D" id="1.10.1380.10">
    <property type="entry name" value="Neutral endopeptidase , domain2"/>
    <property type="match status" value="1"/>
</dbReference>
<evidence type="ECO:0000259" key="9">
    <source>
        <dbReference type="Pfam" id="PF05649"/>
    </source>
</evidence>
<dbReference type="PRINTS" id="PR00786">
    <property type="entry name" value="NEPRILYSIN"/>
</dbReference>
<dbReference type="GO" id="GO:0005886">
    <property type="term" value="C:plasma membrane"/>
    <property type="evidence" value="ECO:0007669"/>
    <property type="project" value="TreeGrafter"/>
</dbReference>
<dbReference type="PROSITE" id="PS51885">
    <property type="entry name" value="NEPRILYSIN"/>
    <property type="match status" value="1"/>
</dbReference>
<protein>
    <submittedName>
        <fullName evidence="10">Uncharacterized protein</fullName>
    </submittedName>
</protein>
<comment type="caution">
    <text evidence="10">The sequence shown here is derived from an EMBL/GenBank/DDBJ whole genome shotgun (WGS) entry which is preliminary data.</text>
</comment>
<dbReference type="InterPro" id="IPR042089">
    <property type="entry name" value="Peptidase_M13_dom_2"/>
</dbReference>
<dbReference type="InterPro" id="IPR024079">
    <property type="entry name" value="MetalloPept_cat_dom_sf"/>
</dbReference>
<dbReference type="GO" id="GO:0046872">
    <property type="term" value="F:metal ion binding"/>
    <property type="evidence" value="ECO:0007669"/>
    <property type="project" value="UniProtKB-KW"/>
</dbReference>
<dbReference type="Pfam" id="PF01431">
    <property type="entry name" value="Peptidase_M13"/>
    <property type="match status" value="1"/>
</dbReference>
<keyword evidence="7" id="KW-0812">Transmembrane</keyword>
<evidence type="ECO:0000256" key="6">
    <source>
        <dbReference type="ARBA" id="ARBA00023049"/>
    </source>
</evidence>
<dbReference type="Gene3D" id="3.40.390.10">
    <property type="entry name" value="Collagenase (Catalytic Domain)"/>
    <property type="match status" value="1"/>
</dbReference>
<evidence type="ECO:0000256" key="5">
    <source>
        <dbReference type="ARBA" id="ARBA00022833"/>
    </source>
</evidence>
<dbReference type="PANTHER" id="PTHR11733">
    <property type="entry name" value="ZINC METALLOPROTEASE FAMILY M13 NEPRILYSIN-RELATED"/>
    <property type="match status" value="1"/>
</dbReference>